<sequence length="319" mass="33150">AAIAPAPDGRETRRRGQPGAGRAPATTGAVQPDARVDAAPGRAHAAGGRDLSADPGGQHQLQALPDQQAPPGHALRRAGQLPDRARRRLLLAVAAEDRPALPLHRAAPGRARRRDRPAARGDPVARAGPGEPGAAGAADRHHADGGRPGGAAGLRPGVRGPQLDPRPGRPRPGLLGGERDRGDVHHRPDRHLAVDAVRGPGRAGGADRGAPRHRRGVEARHRPLVGHLPPRPAAVPAAGADGGPDHPHRRYPEALRHGLRAHPGRARGLDGVRQRLHPAGRLPDLRPRHRVGAGRPAAGALHRALAGLHHALLPGDRGL</sequence>
<name>A0A6J4U2U8_9BACT</name>
<feature type="compositionally biased region" description="Low complexity" evidence="1">
    <location>
        <begin position="37"/>
        <end position="49"/>
    </location>
</feature>
<evidence type="ECO:0000313" key="2">
    <source>
        <dbReference type="EMBL" id="CAA9538608.1"/>
    </source>
</evidence>
<feature type="compositionally biased region" description="Low complexity" evidence="1">
    <location>
        <begin position="20"/>
        <end position="29"/>
    </location>
</feature>
<feature type="compositionally biased region" description="Basic and acidic residues" evidence="1">
    <location>
        <begin position="177"/>
        <end position="193"/>
    </location>
</feature>
<feature type="non-terminal residue" evidence="2">
    <location>
        <position position="1"/>
    </location>
</feature>
<dbReference type="EMBL" id="CADCWG010000035">
    <property type="protein sequence ID" value="CAA9538608.1"/>
    <property type="molecule type" value="Genomic_DNA"/>
</dbReference>
<feature type="compositionally biased region" description="Low complexity" evidence="1">
    <location>
        <begin position="90"/>
        <end position="109"/>
    </location>
</feature>
<dbReference type="AlphaFoldDB" id="A0A6J4U2U8"/>
<feature type="non-terminal residue" evidence="2">
    <location>
        <position position="319"/>
    </location>
</feature>
<protein>
    <submittedName>
        <fullName evidence="2">Various polyols ABC transporter, permease component 1</fullName>
    </submittedName>
</protein>
<feature type="compositionally biased region" description="Low complexity" evidence="1">
    <location>
        <begin position="120"/>
        <end position="137"/>
    </location>
</feature>
<organism evidence="2">
    <name type="scientific">uncultured Thermomicrobiales bacterium</name>
    <dbReference type="NCBI Taxonomy" id="1645740"/>
    <lineage>
        <taxon>Bacteria</taxon>
        <taxon>Pseudomonadati</taxon>
        <taxon>Thermomicrobiota</taxon>
        <taxon>Thermomicrobia</taxon>
        <taxon>Thermomicrobiales</taxon>
        <taxon>environmental samples</taxon>
    </lineage>
</organism>
<proteinExistence type="predicted"/>
<evidence type="ECO:0000256" key="1">
    <source>
        <dbReference type="SAM" id="MobiDB-lite"/>
    </source>
</evidence>
<feature type="compositionally biased region" description="Low complexity" evidence="1">
    <location>
        <begin position="58"/>
        <end position="71"/>
    </location>
</feature>
<accession>A0A6J4U2U8</accession>
<feature type="compositionally biased region" description="Low complexity" evidence="1">
    <location>
        <begin position="153"/>
        <end position="165"/>
    </location>
</feature>
<reference evidence="2" key="1">
    <citation type="submission" date="2020-02" db="EMBL/GenBank/DDBJ databases">
        <authorList>
            <person name="Meier V. D."/>
        </authorList>
    </citation>
    <scope>NUCLEOTIDE SEQUENCE</scope>
    <source>
        <strain evidence="2">AVDCRST_MAG49</strain>
    </source>
</reference>
<feature type="region of interest" description="Disordered" evidence="1">
    <location>
        <begin position="1"/>
        <end position="216"/>
    </location>
</feature>
<gene>
    <name evidence="2" type="ORF">AVDCRST_MAG49-587</name>
</gene>